<comment type="caution">
    <text evidence="4">The sequence shown here is derived from an EMBL/GenBank/DDBJ whole genome shotgun (WGS) entry which is preliminary data.</text>
</comment>
<sequence length="322" mass="32918">MREIRVSRFGDPGVLEQVEVPTPEPAEGELRVAVTAAGVGWLDALIRRGDGPDVFAVEPPYVPGGSVAGTVDAVGAGVDAAWLGKQVLTHAPGGYGGGYADTVVALPDDTFGIPDGLDPLHAVALFDDGSTALALLEKTPVSPGERILVAPGVGGLGSVLVQLARAAGATVFAAVRGAEKAAIARKLGAEPVDYSAADWTGDVLALTGGHRLDVVFDGVGGELGAASLALLRNGGRFSGYGMSSGAETVLGDADRARLSVVDMAQLVGFWPDNARRVREVLRQAADGKVTPVIGRTYPLAEAAAAHSDIEARRYTGKSLLLP</sequence>
<dbReference type="EMBL" id="JADBEJ010000004">
    <property type="protein sequence ID" value="MBE1575240.1"/>
    <property type="molecule type" value="Genomic_DNA"/>
</dbReference>
<dbReference type="Proteomes" id="UP000656548">
    <property type="component" value="Unassembled WGS sequence"/>
</dbReference>
<evidence type="ECO:0000259" key="3">
    <source>
        <dbReference type="SMART" id="SM00829"/>
    </source>
</evidence>
<dbReference type="SUPFAM" id="SSF50129">
    <property type="entry name" value="GroES-like"/>
    <property type="match status" value="1"/>
</dbReference>
<gene>
    <name evidence="4" type="ORF">H4W30_002287</name>
</gene>
<accession>A0ABR9L3X0</accession>
<dbReference type="Gene3D" id="3.40.50.720">
    <property type="entry name" value="NAD(P)-binding Rossmann-like Domain"/>
    <property type="match status" value="1"/>
</dbReference>
<keyword evidence="1" id="KW-0521">NADP</keyword>
<dbReference type="PANTHER" id="PTHR48106">
    <property type="entry name" value="QUINONE OXIDOREDUCTASE PIG3-RELATED"/>
    <property type="match status" value="1"/>
</dbReference>
<dbReference type="InterPro" id="IPR013154">
    <property type="entry name" value="ADH-like_N"/>
</dbReference>
<dbReference type="RefSeq" id="WP_192742793.1">
    <property type="nucleotide sequence ID" value="NZ_JADBEJ010000004.1"/>
</dbReference>
<dbReference type="Pfam" id="PF08240">
    <property type="entry name" value="ADH_N"/>
    <property type="match status" value="1"/>
</dbReference>
<feature type="domain" description="Enoyl reductase (ER)" evidence="3">
    <location>
        <begin position="13"/>
        <end position="320"/>
    </location>
</feature>
<dbReference type="Pfam" id="PF13602">
    <property type="entry name" value="ADH_zinc_N_2"/>
    <property type="match status" value="1"/>
</dbReference>
<organism evidence="4 5">
    <name type="scientific">Amycolatopsis roodepoortensis</name>
    <dbReference type="NCBI Taxonomy" id="700274"/>
    <lineage>
        <taxon>Bacteria</taxon>
        <taxon>Bacillati</taxon>
        <taxon>Actinomycetota</taxon>
        <taxon>Actinomycetes</taxon>
        <taxon>Pseudonocardiales</taxon>
        <taxon>Pseudonocardiaceae</taxon>
        <taxon>Amycolatopsis</taxon>
    </lineage>
</organism>
<dbReference type="InterPro" id="IPR011032">
    <property type="entry name" value="GroES-like_sf"/>
</dbReference>
<dbReference type="PANTHER" id="PTHR48106:SF18">
    <property type="entry name" value="QUINONE OXIDOREDUCTASE PIG3"/>
    <property type="match status" value="1"/>
</dbReference>
<protein>
    <submittedName>
        <fullName evidence="4">NADPH:quinone reductase-like Zn-dependent oxidoreductase</fullName>
    </submittedName>
</protein>
<evidence type="ECO:0000256" key="1">
    <source>
        <dbReference type="ARBA" id="ARBA00022857"/>
    </source>
</evidence>
<keyword evidence="5" id="KW-1185">Reference proteome</keyword>
<dbReference type="InterPro" id="IPR036291">
    <property type="entry name" value="NAD(P)-bd_dom_sf"/>
</dbReference>
<keyword evidence="2" id="KW-0560">Oxidoreductase</keyword>
<evidence type="ECO:0000256" key="2">
    <source>
        <dbReference type="ARBA" id="ARBA00023002"/>
    </source>
</evidence>
<dbReference type="SMART" id="SM00829">
    <property type="entry name" value="PKS_ER"/>
    <property type="match status" value="1"/>
</dbReference>
<evidence type="ECO:0000313" key="4">
    <source>
        <dbReference type="EMBL" id="MBE1575240.1"/>
    </source>
</evidence>
<reference evidence="4 5" key="1">
    <citation type="submission" date="2020-10" db="EMBL/GenBank/DDBJ databases">
        <title>Sequencing the genomes of 1000 actinobacteria strains.</title>
        <authorList>
            <person name="Klenk H.-P."/>
        </authorList>
    </citation>
    <scope>NUCLEOTIDE SEQUENCE [LARGE SCALE GENOMIC DNA]</scope>
    <source>
        <strain evidence="4 5">DSM 46661</strain>
    </source>
</reference>
<dbReference type="Gene3D" id="3.90.180.10">
    <property type="entry name" value="Medium-chain alcohol dehydrogenases, catalytic domain"/>
    <property type="match status" value="1"/>
</dbReference>
<dbReference type="InterPro" id="IPR020843">
    <property type="entry name" value="ER"/>
</dbReference>
<evidence type="ECO:0000313" key="5">
    <source>
        <dbReference type="Proteomes" id="UP000656548"/>
    </source>
</evidence>
<dbReference type="SUPFAM" id="SSF51735">
    <property type="entry name" value="NAD(P)-binding Rossmann-fold domains"/>
    <property type="match status" value="1"/>
</dbReference>
<name>A0ABR9L3X0_9PSEU</name>
<proteinExistence type="predicted"/>